<feature type="non-terminal residue" evidence="1">
    <location>
        <position position="1"/>
    </location>
</feature>
<gene>
    <name evidence="1" type="ORF">CR513_05636</name>
</gene>
<evidence type="ECO:0000313" key="1">
    <source>
        <dbReference type="EMBL" id="RDY09921.1"/>
    </source>
</evidence>
<organism evidence="1 2">
    <name type="scientific">Mucuna pruriens</name>
    <name type="common">Velvet bean</name>
    <name type="synonym">Dolichos pruriens</name>
    <dbReference type="NCBI Taxonomy" id="157652"/>
    <lineage>
        <taxon>Eukaryota</taxon>
        <taxon>Viridiplantae</taxon>
        <taxon>Streptophyta</taxon>
        <taxon>Embryophyta</taxon>
        <taxon>Tracheophyta</taxon>
        <taxon>Spermatophyta</taxon>
        <taxon>Magnoliopsida</taxon>
        <taxon>eudicotyledons</taxon>
        <taxon>Gunneridae</taxon>
        <taxon>Pentapetalae</taxon>
        <taxon>rosids</taxon>
        <taxon>fabids</taxon>
        <taxon>Fabales</taxon>
        <taxon>Fabaceae</taxon>
        <taxon>Papilionoideae</taxon>
        <taxon>50 kb inversion clade</taxon>
        <taxon>NPAAA clade</taxon>
        <taxon>indigoferoid/millettioid clade</taxon>
        <taxon>Phaseoleae</taxon>
        <taxon>Mucuna</taxon>
    </lineage>
</organism>
<accession>A0A371I4F0</accession>
<comment type="caution">
    <text evidence="1">The sequence shown here is derived from an EMBL/GenBank/DDBJ whole genome shotgun (WGS) entry which is preliminary data.</text>
</comment>
<evidence type="ECO:0000313" key="2">
    <source>
        <dbReference type="Proteomes" id="UP000257109"/>
    </source>
</evidence>
<reference evidence="1" key="1">
    <citation type="submission" date="2018-05" db="EMBL/GenBank/DDBJ databases">
        <title>Draft genome of Mucuna pruriens seed.</title>
        <authorList>
            <person name="Nnadi N.E."/>
            <person name="Vos R."/>
            <person name="Hasami M.H."/>
            <person name="Devisetty U.K."/>
            <person name="Aguiy J.C."/>
        </authorList>
    </citation>
    <scope>NUCLEOTIDE SEQUENCE [LARGE SCALE GENOMIC DNA]</scope>
    <source>
        <strain evidence="1">JCA_2017</strain>
    </source>
</reference>
<dbReference type="AlphaFoldDB" id="A0A371I4F0"/>
<dbReference type="OrthoDB" id="1724165at2759"/>
<name>A0A371I4F0_MUCPR</name>
<proteinExistence type="predicted"/>
<dbReference type="PANTHER" id="PTHR32108:SF9">
    <property type="entry name" value="REVERSE TRANSCRIPTASE RNASE H-LIKE DOMAIN-CONTAINING PROTEIN"/>
    <property type="match status" value="1"/>
</dbReference>
<sequence length="163" mass="18772">MDLANRMEEGSHPHQLDDITIVTYIEGNGNPRPKLLIIQYNSASQPMVPGKPVYNNNTVPWKYLMEEPQAPQIIKETEITNIVGAWSMMRSGRIFSPEALRSKDSAPTRRERIIESPKRMVIEEEAHEFLKIIQHSEYEMLDQLHKMPAQILLLSLLINSKSH</sequence>
<dbReference type="Proteomes" id="UP000257109">
    <property type="component" value="Unassembled WGS sequence"/>
</dbReference>
<keyword evidence="2" id="KW-1185">Reference proteome</keyword>
<dbReference type="PANTHER" id="PTHR32108">
    <property type="entry name" value="DNA-DIRECTED RNA POLYMERASE SUBUNIT ALPHA"/>
    <property type="match status" value="1"/>
</dbReference>
<dbReference type="EMBL" id="QJKJ01000946">
    <property type="protein sequence ID" value="RDY09921.1"/>
    <property type="molecule type" value="Genomic_DNA"/>
</dbReference>
<protein>
    <submittedName>
        <fullName evidence="1">Uncharacterized protein</fullName>
    </submittedName>
</protein>